<dbReference type="EMBL" id="CM001217">
    <property type="protein sequence ID" value="KEH40616.1"/>
    <property type="molecule type" value="Genomic_DNA"/>
</dbReference>
<feature type="region of interest" description="Disordered" evidence="1">
    <location>
        <begin position="127"/>
        <end position="154"/>
    </location>
</feature>
<name>A0A072VG84_MEDTR</name>
<evidence type="ECO:0000313" key="4">
    <source>
        <dbReference type="EnsemblPlants" id="KEH40588"/>
    </source>
</evidence>
<protein>
    <submittedName>
        <fullName evidence="3 4">Uncharacterized protein</fullName>
    </submittedName>
</protein>
<dbReference type="HOGENOM" id="CLU_1706896_0_0_1"/>
<sequence length="154" mass="17286">MPPKLVVAAALTAAKGLSRAQAERAATAAARNVNAYGQKEEGPSRKQEKQEAKRLMYLMSTEKAANLGERKDVKPTMWSTIRSVRSVTRVGTGHFNVRMSGLLIVAVDHRLPRDQIILLVRVPAHRLNQRKKKSQKKKKQTKKKSKGKSRRYST</sequence>
<proteinExistence type="predicted"/>
<dbReference type="Proteomes" id="UP000002051">
    <property type="component" value="Unassembled WGS sequence"/>
</dbReference>
<dbReference type="AlphaFoldDB" id="A0A072VG84"/>
<evidence type="ECO:0000313" key="3">
    <source>
        <dbReference type="EMBL" id="KEH40616.1"/>
    </source>
</evidence>
<dbReference type="EnsemblPlants" id="KEH40588">
    <property type="protein sequence ID" value="KEH40588"/>
    <property type="gene ID" value="MTR_1g032030"/>
</dbReference>
<reference evidence="3 5" key="1">
    <citation type="journal article" date="2011" name="Nature">
        <title>The Medicago genome provides insight into the evolution of rhizobial symbioses.</title>
        <authorList>
            <person name="Young N.D."/>
            <person name="Debelle F."/>
            <person name="Oldroyd G.E."/>
            <person name="Geurts R."/>
            <person name="Cannon S.B."/>
            <person name="Udvardi M.K."/>
            <person name="Benedito V.A."/>
            <person name="Mayer K.F."/>
            <person name="Gouzy J."/>
            <person name="Schoof H."/>
            <person name="Van de Peer Y."/>
            <person name="Proost S."/>
            <person name="Cook D.R."/>
            <person name="Meyers B.C."/>
            <person name="Spannagl M."/>
            <person name="Cheung F."/>
            <person name="De Mita S."/>
            <person name="Krishnakumar V."/>
            <person name="Gundlach H."/>
            <person name="Zhou S."/>
            <person name="Mudge J."/>
            <person name="Bharti A.K."/>
            <person name="Murray J.D."/>
            <person name="Naoumkina M.A."/>
            <person name="Rosen B."/>
            <person name="Silverstein K.A."/>
            <person name="Tang H."/>
            <person name="Rombauts S."/>
            <person name="Zhao P.X."/>
            <person name="Zhou P."/>
            <person name="Barbe V."/>
            <person name="Bardou P."/>
            <person name="Bechner M."/>
            <person name="Bellec A."/>
            <person name="Berger A."/>
            <person name="Berges H."/>
            <person name="Bidwell S."/>
            <person name="Bisseling T."/>
            <person name="Choisne N."/>
            <person name="Couloux A."/>
            <person name="Denny R."/>
            <person name="Deshpande S."/>
            <person name="Dai X."/>
            <person name="Doyle J.J."/>
            <person name="Dudez A.M."/>
            <person name="Farmer A.D."/>
            <person name="Fouteau S."/>
            <person name="Franken C."/>
            <person name="Gibelin C."/>
            <person name="Gish J."/>
            <person name="Goldstein S."/>
            <person name="Gonzalez A.J."/>
            <person name="Green P.J."/>
            <person name="Hallab A."/>
            <person name="Hartog M."/>
            <person name="Hua A."/>
            <person name="Humphray S.J."/>
            <person name="Jeong D.H."/>
            <person name="Jing Y."/>
            <person name="Jocker A."/>
            <person name="Kenton S.M."/>
            <person name="Kim D.J."/>
            <person name="Klee K."/>
            <person name="Lai H."/>
            <person name="Lang C."/>
            <person name="Lin S."/>
            <person name="Macmil S.L."/>
            <person name="Magdelenat G."/>
            <person name="Matthews L."/>
            <person name="McCorrison J."/>
            <person name="Monaghan E.L."/>
            <person name="Mun J.H."/>
            <person name="Najar F.Z."/>
            <person name="Nicholson C."/>
            <person name="Noirot C."/>
            <person name="O'Bleness M."/>
            <person name="Paule C.R."/>
            <person name="Poulain J."/>
            <person name="Prion F."/>
            <person name="Qin B."/>
            <person name="Qu C."/>
            <person name="Retzel E.F."/>
            <person name="Riddle C."/>
            <person name="Sallet E."/>
            <person name="Samain S."/>
            <person name="Samson N."/>
            <person name="Sanders I."/>
            <person name="Saurat O."/>
            <person name="Scarpelli C."/>
            <person name="Schiex T."/>
            <person name="Segurens B."/>
            <person name="Severin A.J."/>
            <person name="Sherrier D.J."/>
            <person name="Shi R."/>
            <person name="Sims S."/>
            <person name="Singer S.R."/>
            <person name="Sinharoy S."/>
            <person name="Sterck L."/>
            <person name="Viollet A."/>
            <person name="Wang B.B."/>
            <person name="Wang K."/>
            <person name="Wang M."/>
            <person name="Wang X."/>
            <person name="Warfsmann J."/>
            <person name="Weissenbach J."/>
            <person name="White D.D."/>
            <person name="White J.D."/>
            <person name="Wiley G.B."/>
            <person name="Wincker P."/>
            <person name="Xing Y."/>
            <person name="Yang L."/>
            <person name="Yao Z."/>
            <person name="Ying F."/>
            <person name="Zhai J."/>
            <person name="Zhou L."/>
            <person name="Zuber A."/>
            <person name="Denarie J."/>
            <person name="Dixon R.A."/>
            <person name="May G.D."/>
            <person name="Schwartz D.C."/>
            <person name="Rogers J."/>
            <person name="Quetier F."/>
            <person name="Town C.D."/>
            <person name="Roe B.A."/>
        </authorList>
    </citation>
    <scope>NUCLEOTIDE SEQUENCE [LARGE SCALE GENOMIC DNA]</scope>
    <source>
        <strain evidence="3">A17</strain>
        <strain evidence="4 5">cv. Jemalong A17</strain>
    </source>
</reference>
<reference evidence="4" key="3">
    <citation type="submission" date="2015-04" db="UniProtKB">
        <authorList>
            <consortium name="EnsemblPlants"/>
        </authorList>
    </citation>
    <scope>IDENTIFICATION</scope>
    <source>
        <strain evidence="4">cv. Jemalong A17</strain>
    </source>
</reference>
<keyword evidence="5" id="KW-1185">Reference proteome</keyword>
<evidence type="ECO:0000256" key="1">
    <source>
        <dbReference type="SAM" id="MobiDB-lite"/>
    </source>
</evidence>
<reference evidence="3 5" key="2">
    <citation type="journal article" date="2014" name="BMC Genomics">
        <title>An improved genome release (version Mt4.0) for the model legume Medicago truncatula.</title>
        <authorList>
            <person name="Tang H."/>
            <person name="Krishnakumar V."/>
            <person name="Bidwell S."/>
            <person name="Rosen B."/>
            <person name="Chan A."/>
            <person name="Zhou S."/>
            <person name="Gentzbittel L."/>
            <person name="Childs K.L."/>
            <person name="Yandell M."/>
            <person name="Gundlach H."/>
            <person name="Mayer K.F."/>
            <person name="Schwartz D.C."/>
            <person name="Town C.D."/>
        </authorList>
    </citation>
    <scope>GENOME REANNOTATION</scope>
    <source>
        <strain evidence="3">A17</strain>
        <strain evidence="4 5">cv. Jemalong A17</strain>
    </source>
</reference>
<dbReference type="STRING" id="3880.A0A072VG84"/>
<dbReference type="PaxDb" id="3880-AES84826"/>
<accession>A0A072VG84</accession>
<dbReference type="EnsemblPlants" id="KEH40616">
    <property type="protein sequence ID" value="KEH40616"/>
    <property type="gene ID" value="MTR_1g032370"/>
</dbReference>
<dbReference type="EMBL" id="CM001217">
    <property type="protein sequence ID" value="KEH40588.1"/>
    <property type="molecule type" value="Genomic_DNA"/>
</dbReference>
<evidence type="ECO:0000313" key="5">
    <source>
        <dbReference type="Proteomes" id="UP000002051"/>
    </source>
</evidence>
<evidence type="ECO:0000313" key="2">
    <source>
        <dbReference type="EMBL" id="KEH40588.1"/>
    </source>
</evidence>
<organism evidence="3 5">
    <name type="scientific">Medicago truncatula</name>
    <name type="common">Barrel medic</name>
    <name type="synonym">Medicago tribuloides</name>
    <dbReference type="NCBI Taxonomy" id="3880"/>
    <lineage>
        <taxon>Eukaryota</taxon>
        <taxon>Viridiplantae</taxon>
        <taxon>Streptophyta</taxon>
        <taxon>Embryophyta</taxon>
        <taxon>Tracheophyta</taxon>
        <taxon>Spermatophyta</taxon>
        <taxon>Magnoliopsida</taxon>
        <taxon>eudicotyledons</taxon>
        <taxon>Gunneridae</taxon>
        <taxon>Pentapetalae</taxon>
        <taxon>rosids</taxon>
        <taxon>fabids</taxon>
        <taxon>Fabales</taxon>
        <taxon>Fabaceae</taxon>
        <taxon>Papilionoideae</taxon>
        <taxon>50 kb inversion clade</taxon>
        <taxon>NPAAA clade</taxon>
        <taxon>Hologalegina</taxon>
        <taxon>IRL clade</taxon>
        <taxon>Trifolieae</taxon>
        <taxon>Medicago</taxon>
    </lineage>
</organism>
<gene>
    <name evidence="2" type="ordered locus">MTR_1g032030</name>
    <name evidence="3" type="ordered locus">MTR_1g032370</name>
</gene>
<dbReference type="eggNOG" id="KOG3116">
    <property type="taxonomic scope" value="Eukaryota"/>
</dbReference>